<dbReference type="AlphaFoldDB" id="A0A392RF68"/>
<accession>A0A392RF68</accession>
<comment type="caution">
    <text evidence="1">The sequence shown here is derived from an EMBL/GenBank/DDBJ whole genome shotgun (WGS) entry which is preliminary data.</text>
</comment>
<name>A0A392RF68_9FABA</name>
<proteinExistence type="predicted"/>
<evidence type="ECO:0000313" key="2">
    <source>
        <dbReference type="Proteomes" id="UP000265520"/>
    </source>
</evidence>
<sequence length="74" mass="7940">MSGGWPSAPPSVQFSGDIYSHLRVVFLRTDLDLFRVGSCFVGGLEKHLVMALCSIGFGFGFNQHHLSVSGGSKP</sequence>
<protein>
    <submittedName>
        <fullName evidence="1">Uncharacterized protein</fullName>
    </submittedName>
</protein>
<dbReference type="EMBL" id="LXQA010211842">
    <property type="protein sequence ID" value="MCI34235.1"/>
    <property type="molecule type" value="Genomic_DNA"/>
</dbReference>
<feature type="non-terminal residue" evidence="1">
    <location>
        <position position="74"/>
    </location>
</feature>
<reference evidence="1 2" key="1">
    <citation type="journal article" date="2018" name="Front. Plant Sci.">
        <title>Red Clover (Trifolium pratense) and Zigzag Clover (T. medium) - A Picture of Genomic Similarities and Differences.</title>
        <authorList>
            <person name="Dluhosova J."/>
            <person name="Istvanek J."/>
            <person name="Nedelnik J."/>
            <person name="Repkova J."/>
        </authorList>
    </citation>
    <scope>NUCLEOTIDE SEQUENCE [LARGE SCALE GENOMIC DNA]</scope>
    <source>
        <strain evidence="2">cv. 10/8</strain>
        <tissue evidence="1">Leaf</tissue>
    </source>
</reference>
<dbReference type="Proteomes" id="UP000265520">
    <property type="component" value="Unassembled WGS sequence"/>
</dbReference>
<keyword evidence="2" id="KW-1185">Reference proteome</keyword>
<organism evidence="1 2">
    <name type="scientific">Trifolium medium</name>
    <dbReference type="NCBI Taxonomy" id="97028"/>
    <lineage>
        <taxon>Eukaryota</taxon>
        <taxon>Viridiplantae</taxon>
        <taxon>Streptophyta</taxon>
        <taxon>Embryophyta</taxon>
        <taxon>Tracheophyta</taxon>
        <taxon>Spermatophyta</taxon>
        <taxon>Magnoliopsida</taxon>
        <taxon>eudicotyledons</taxon>
        <taxon>Gunneridae</taxon>
        <taxon>Pentapetalae</taxon>
        <taxon>rosids</taxon>
        <taxon>fabids</taxon>
        <taxon>Fabales</taxon>
        <taxon>Fabaceae</taxon>
        <taxon>Papilionoideae</taxon>
        <taxon>50 kb inversion clade</taxon>
        <taxon>NPAAA clade</taxon>
        <taxon>Hologalegina</taxon>
        <taxon>IRL clade</taxon>
        <taxon>Trifolieae</taxon>
        <taxon>Trifolium</taxon>
    </lineage>
</organism>
<evidence type="ECO:0000313" key="1">
    <source>
        <dbReference type="EMBL" id="MCI34235.1"/>
    </source>
</evidence>